<gene>
    <name evidence="3" type="ORF">D7294_19290</name>
</gene>
<dbReference type="InterPro" id="IPR033469">
    <property type="entry name" value="CYTH-like_dom_sf"/>
</dbReference>
<proteinExistence type="predicted"/>
<feature type="compositionally biased region" description="Low complexity" evidence="1">
    <location>
        <begin position="294"/>
        <end position="305"/>
    </location>
</feature>
<reference evidence="3 4" key="1">
    <citation type="journal article" date="2014" name="Int. J. Syst. Evol. Microbiol.">
        <title>Streptomyces hoynatensis sp. nov., isolated from deep marine sediment.</title>
        <authorList>
            <person name="Veyisoglu A."/>
            <person name="Sahin N."/>
        </authorList>
    </citation>
    <scope>NUCLEOTIDE SEQUENCE [LARGE SCALE GENOMIC DNA]</scope>
    <source>
        <strain evidence="3 4">KCTC 29097</strain>
    </source>
</reference>
<dbReference type="CDD" id="cd07750">
    <property type="entry name" value="PolyPPase_VTC_like"/>
    <property type="match status" value="1"/>
</dbReference>
<dbReference type="Pfam" id="PF09359">
    <property type="entry name" value="VTC"/>
    <property type="match status" value="1"/>
</dbReference>
<dbReference type="Gene3D" id="3.20.100.30">
    <property type="entry name" value="VTC, catalytic tunnel domain"/>
    <property type="match status" value="1"/>
</dbReference>
<accession>A0A3A9YVJ0</accession>
<organism evidence="3 4">
    <name type="scientific">Streptomyces hoynatensis</name>
    <dbReference type="NCBI Taxonomy" id="1141874"/>
    <lineage>
        <taxon>Bacteria</taxon>
        <taxon>Bacillati</taxon>
        <taxon>Actinomycetota</taxon>
        <taxon>Actinomycetes</taxon>
        <taxon>Kitasatosporales</taxon>
        <taxon>Streptomycetaceae</taxon>
        <taxon>Streptomyces</taxon>
    </lineage>
</organism>
<dbReference type="RefSeq" id="WP_120681436.1">
    <property type="nucleotide sequence ID" value="NZ_RBAL01000011.1"/>
</dbReference>
<evidence type="ECO:0000259" key="2">
    <source>
        <dbReference type="Pfam" id="PF09359"/>
    </source>
</evidence>
<feature type="domain" description="VTC" evidence="2">
    <location>
        <begin position="30"/>
        <end position="235"/>
    </location>
</feature>
<protein>
    <submittedName>
        <fullName evidence="3">Polyphosphate polymerase domain-containing protein</fullName>
    </submittedName>
</protein>
<dbReference type="InterPro" id="IPR018966">
    <property type="entry name" value="VTC_domain"/>
</dbReference>
<dbReference type="OrthoDB" id="148766at2"/>
<evidence type="ECO:0000256" key="1">
    <source>
        <dbReference type="SAM" id="MobiDB-lite"/>
    </source>
</evidence>
<dbReference type="GO" id="GO:0006799">
    <property type="term" value="P:polyphosphate biosynthetic process"/>
    <property type="evidence" value="ECO:0007669"/>
    <property type="project" value="UniProtKB-ARBA"/>
</dbReference>
<comment type="caution">
    <text evidence="3">The sequence shown here is derived from an EMBL/GenBank/DDBJ whole genome shotgun (WGS) entry which is preliminary data.</text>
</comment>
<keyword evidence="4" id="KW-1185">Reference proteome</keyword>
<dbReference type="InterPro" id="IPR042267">
    <property type="entry name" value="VTC_sf"/>
</dbReference>
<sequence>MTTALTGTPLGALAPIGLDELLDRALLLTRVDRKYLVPLGTLRALLGHLPPGTRVLEIDGARDFAYTSLYFDTPDLVSYLLTARRRRRRFKIRTRLYEESGECWLEVKTRGPRGSTVKHRLPHDPAHFGALAPGRHFADAVLAEQGVAEAPRLPLAPTLSTRYRRTTLYLQDTGSRATIDTELTWDDGGKALRLPGLAVVETKTGSAASPVDRLLWRGGFRPVRISKYGTGLAALRPHLPATAWRRTLRRDLLPGAVHTAPVLHDLLKNRGAHPCAGKAARSGNPQEAGRATESWSTCSPRSPSS</sequence>
<dbReference type="Proteomes" id="UP000272474">
    <property type="component" value="Unassembled WGS sequence"/>
</dbReference>
<dbReference type="SUPFAM" id="SSF55154">
    <property type="entry name" value="CYTH-like phosphatases"/>
    <property type="match status" value="1"/>
</dbReference>
<evidence type="ECO:0000313" key="4">
    <source>
        <dbReference type="Proteomes" id="UP000272474"/>
    </source>
</evidence>
<evidence type="ECO:0000313" key="3">
    <source>
        <dbReference type="EMBL" id="RKN40063.1"/>
    </source>
</evidence>
<name>A0A3A9YVJ0_9ACTN</name>
<feature type="region of interest" description="Disordered" evidence="1">
    <location>
        <begin position="274"/>
        <end position="305"/>
    </location>
</feature>
<dbReference type="AlphaFoldDB" id="A0A3A9YVJ0"/>
<dbReference type="EMBL" id="RBAL01000011">
    <property type="protein sequence ID" value="RKN40063.1"/>
    <property type="molecule type" value="Genomic_DNA"/>
</dbReference>